<name>A0A0V1A5I5_9BILA</name>
<gene>
    <name evidence="1" type="ORF">T12_1607</name>
</gene>
<dbReference type="EMBL" id="JYDQ01000028">
    <property type="protein sequence ID" value="KRY20086.1"/>
    <property type="molecule type" value="Genomic_DNA"/>
</dbReference>
<dbReference type="AlphaFoldDB" id="A0A0V1A5I5"/>
<accession>A0A0V1A5I5</accession>
<dbReference type="OrthoDB" id="10370511at2759"/>
<proteinExistence type="predicted"/>
<evidence type="ECO:0000313" key="2">
    <source>
        <dbReference type="Proteomes" id="UP000054783"/>
    </source>
</evidence>
<comment type="caution">
    <text evidence="1">The sequence shown here is derived from an EMBL/GenBank/DDBJ whole genome shotgun (WGS) entry which is preliminary data.</text>
</comment>
<keyword evidence="2" id="KW-1185">Reference proteome</keyword>
<reference evidence="1 2" key="1">
    <citation type="submission" date="2015-01" db="EMBL/GenBank/DDBJ databases">
        <title>Evolution of Trichinella species and genotypes.</title>
        <authorList>
            <person name="Korhonen P.K."/>
            <person name="Edoardo P."/>
            <person name="Giuseppe L.R."/>
            <person name="Gasser R.B."/>
        </authorList>
    </citation>
    <scope>NUCLEOTIDE SEQUENCE [LARGE SCALE GENOMIC DNA]</scope>
    <source>
        <strain evidence="1">ISS2496</strain>
    </source>
</reference>
<protein>
    <submittedName>
        <fullName evidence="1">Uncharacterized protein</fullName>
    </submittedName>
</protein>
<sequence length="105" mass="11285">MAQVGCRRSVACLSFRSMTDLGYYYSPMAGDHLTITGHTGAPAGTGKLFQQTDGSLIRLELASVRRCVPTSCTTPLQLYTSTTTTTTPCCILDVLDMINSSTKLI</sequence>
<organism evidence="1 2">
    <name type="scientific">Trichinella patagoniensis</name>
    <dbReference type="NCBI Taxonomy" id="990121"/>
    <lineage>
        <taxon>Eukaryota</taxon>
        <taxon>Metazoa</taxon>
        <taxon>Ecdysozoa</taxon>
        <taxon>Nematoda</taxon>
        <taxon>Enoplea</taxon>
        <taxon>Dorylaimia</taxon>
        <taxon>Trichinellida</taxon>
        <taxon>Trichinellidae</taxon>
        <taxon>Trichinella</taxon>
    </lineage>
</organism>
<evidence type="ECO:0000313" key="1">
    <source>
        <dbReference type="EMBL" id="KRY20086.1"/>
    </source>
</evidence>
<dbReference type="Proteomes" id="UP000054783">
    <property type="component" value="Unassembled WGS sequence"/>
</dbReference>